<evidence type="ECO:0000256" key="2">
    <source>
        <dbReference type="ARBA" id="ARBA00022475"/>
    </source>
</evidence>
<dbReference type="PANTHER" id="PTHR30482">
    <property type="entry name" value="HIGH-AFFINITY BRANCHED-CHAIN AMINO ACID TRANSPORT SYSTEM PERMEASE"/>
    <property type="match status" value="1"/>
</dbReference>
<evidence type="ECO:0000256" key="4">
    <source>
        <dbReference type="ARBA" id="ARBA00022989"/>
    </source>
</evidence>
<evidence type="ECO:0000313" key="7">
    <source>
        <dbReference type="EMBL" id="MCV2866309.1"/>
    </source>
</evidence>
<sequence length="309" mass="33002">MNTIAQIALTVLMFGSLFSVLTLSLNLQYARGGMINFGTVAYFAAGAYAYAIVTQEPPHGLDQYLVGLNAPWWAGFIAAGFAAMAFAFLTGWPTLRLRGEYLALTTFAFAEMLNSLLVNERGIGNGTVGLANVERPDAAILGLSENLVYAGAAFLLMLATAYAFGRLLASPYGRAVDAIRDDEVAAEAIGKDVARLRFQVFVISSIPIGFAGALYAMITTLVNPDLFSAEVTFFVWIALVLGGERTILGAVVGTMALVGFQEVIRAIPFESVRAAEIAAAAEDIVTGALFIVILRWQPFAALARRRHSA</sequence>
<evidence type="ECO:0000256" key="1">
    <source>
        <dbReference type="ARBA" id="ARBA00004651"/>
    </source>
</evidence>
<keyword evidence="2" id="KW-1003">Cell membrane</keyword>
<name>A0ABT2Z584_9RHOB</name>
<dbReference type="PANTHER" id="PTHR30482:SF1">
    <property type="entry name" value="BRANCHED-CHAIN AMINO ACID TRANSPORT PERMEASE PROTEIN LIVM-RELATED"/>
    <property type="match status" value="1"/>
</dbReference>
<comment type="caution">
    <text evidence="7">The sequence shown here is derived from an EMBL/GenBank/DDBJ whole genome shotgun (WGS) entry which is preliminary data.</text>
</comment>
<proteinExistence type="predicted"/>
<dbReference type="EMBL" id="JAOWLA010000017">
    <property type="protein sequence ID" value="MCV2866309.1"/>
    <property type="molecule type" value="Genomic_DNA"/>
</dbReference>
<protein>
    <submittedName>
        <fullName evidence="7">Branched-chain amino acid ABC transporter permease</fullName>
    </submittedName>
</protein>
<feature type="transmembrane region" description="Helical" evidence="6">
    <location>
        <begin position="6"/>
        <end position="27"/>
    </location>
</feature>
<organism evidence="7 8">
    <name type="scientific">Albidovulum sediminicola</name>
    <dbReference type="NCBI Taxonomy" id="2984331"/>
    <lineage>
        <taxon>Bacteria</taxon>
        <taxon>Pseudomonadati</taxon>
        <taxon>Pseudomonadota</taxon>
        <taxon>Alphaproteobacteria</taxon>
        <taxon>Rhodobacterales</taxon>
        <taxon>Paracoccaceae</taxon>
        <taxon>Albidovulum</taxon>
    </lineage>
</organism>
<dbReference type="InterPro" id="IPR043428">
    <property type="entry name" value="LivM-like"/>
</dbReference>
<feature type="transmembrane region" description="Helical" evidence="6">
    <location>
        <begin position="34"/>
        <end position="52"/>
    </location>
</feature>
<reference evidence="7 8" key="1">
    <citation type="submission" date="2022-10" db="EMBL/GenBank/DDBJ databases">
        <title>Defluviimonas sp. nov., isolated from ocean surface water.</title>
        <authorList>
            <person name="He W."/>
            <person name="Wang L."/>
            <person name="Zhang D.-F."/>
        </authorList>
    </citation>
    <scope>NUCLEOTIDE SEQUENCE [LARGE SCALE GENOMIC DNA]</scope>
    <source>
        <strain evidence="7 8">WL0075</strain>
    </source>
</reference>
<dbReference type="InterPro" id="IPR001851">
    <property type="entry name" value="ABC_transp_permease"/>
</dbReference>
<accession>A0ABT2Z584</accession>
<feature type="transmembrane region" description="Helical" evidence="6">
    <location>
        <begin position="233"/>
        <end position="260"/>
    </location>
</feature>
<feature type="transmembrane region" description="Helical" evidence="6">
    <location>
        <begin position="200"/>
        <end position="221"/>
    </location>
</feature>
<dbReference type="Proteomes" id="UP001652503">
    <property type="component" value="Unassembled WGS sequence"/>
</dbReference>
<dbReference type="RefSeq" id="WP_263722837.1">
    <property type="nucleotide sequence ID" value="NZ_JAOWLA010000017.1"/>
</dbReference>
<evidence type="ECO:0000256" key="5">
    <source>
        <dbReference type="ARBA" id="ARBA00023136"/>
    </source>
</evidence>
<keyword evidence="3 6" id="KW-0812">Transmembrane</keyword>
<evidence type="ECO:0000256" key="6">
    <source>
        <dbReference type="SAM" id="Phobius"/>
    </source>
</evidence>
<feature type="transmembrane region" description="Helical" evidence="6">
    <location>
        <begin position="138"/>
        <end position="164"/>
    </location>
</feature>
<keyword evidence="5 6" id="KW-0472">Membrane</keyword>
<feature type="transmembrane region" description="Helical" evidence="6">
    <location>
        <begin position="101"/>
        <end position="118"/>
    </location>
</feature>
<comment type="subcellular location">
    <subcellularLocation>
        <location evidence="1">Cell membrane</location>
        <topology evidence="1">Multi-pass membrane protein</topology>
    </subcellularLocation>
</comment>
<feature type="transmembrane region" description="Helical" evidence="6">
    <location>
        <begin position="72"/>
        <end position="89"/>
    </location>
</feature>
<keyword evidence="4 6" id="KW-1133">Transmembrane helix</keyword>
<evidence type="ECO:0000313" key="8">
    <source>
        <dbReference type="Proteomes" id="UP001652503"/>
    </source>
</evidence>
<dbReference type="Pfam" id="PF02653">
    <property type="entry name" value="BPD_transp_2"/>
    <property type="match status" value="1"/>
</dbReference>
<keyword evidence="8" id="KW-1185">Reference proteome</keyword>
<gene>
    <name evidence="7" type="ORF">OE647_16430</name>
</gene>
<evidence type="ECO:0000256" key="3">
    <source>
        <dbReference type="ARBA" id="ARBA00022692"/>
    </source>
</evidence>
<dbReference type="CDD" id="cd06581">
    <property type="entry name" value="TM_PBP1_LivM_like"/>
    <property type="match status" value="1"/>
</dbReference>